<evidence type="ECO:0000313" key="2">
    <source>
        <dbReference type="EnsemblMetazoa" id="tetur20g00440.1"/>
    </source>
</evidence>
<name>T1KSQ4_TETUR</name>
<sequence length="162" mass="18612">MTIENNIKRITLNAAKFKVLIICANICPVSLLEGEFSTEDLFGLTEWVTSYALLYFQHSAIDVYDWQYVKTDQCKIKTTLVENIMNAKGYQKISLAFLTTIVVINLYATWLDWSVKSSGWTRHFSLIRNYNGFINPELYLSMEHFGTSVAKDGDFLEIQTIS</sequence>
<dbReference type="HOGENOM" id="CLU_1637578_0_0_1"/>
<feature type="transmembrane region" description="Helical" evidence="1">
    <location>
        <begin position="93"/>
        <end position="110"/>
    </location>
</feature>
<dbReference type="Proteomes" id="UP000015104">
    <property type="component" value="Unassembled WGS sequence"/>
</dbReference>
<proteinExistence type="predicted"/>
<keyword evidence="1" id="KW-0472">Membrane</keyword>
<dbReference type="EMBL" id="CAEY01000507">
    <property type="status" value="NOT_ANNOTATED_CDS"/>
    <property type="molecule type" value="Genomic_DNA"/>
</dbReference>
<dbReference type="AlphaFoldDB" id="T1KSQ4"/>
<accession>T1KSQ4</accession>
<keyword evidence="1" id="KW-0812">Transmembrane</keyword>
<evidence type="ECO:0000256" key="1">
    <source>
        <dbReference type="SAM" id="Phobius"/>
    </source>
</evidence>
<protein>
    <submittedName>
        <fullName evidence="2">Uncharacterized protein</fullName>
    </submittedName>
</protein>
<dbReference type="EMBL" id="CAEY01000508">
    <property type="status" value="NOT_ANNOTATED_CDS"/>
    <property type="molecule type" value="Genomic_DNA"/>
</dbReference>
<reference evidence="3" key="1">
    <citation type="submission" date="2011-08" db="EMBL/GenBank/DDBJ databases">
        <authorList>
            <person name="Rombauts S."/>
        </authorList>
    </citation>
    <scope>NUCLEOTIDE SEQUENCE</scope>
    <source>
        <strain evidence="3">London</strain>
    </source>
</reference>
<reference evidence="2" key="2">
    <citation type="submission" date="2015-06" db="UniProtKB">
        <authorList>
            <consortium name="EnsemblMetazoa"/>
        </authorList>
    </citation>
    <scope>IDENTIFICATION</scope>
</reference>
<dbReference type="EnsemblMetazoa" id="tetur20g00440.1">
    <property type="protein sequence ID" value="tetur20g00440.1"/>
    <property type="gene ID" value="tetur20g00440"/>
</dbReference>
<evidence type="ECO:0000313" key="3">
    <source>
        <dbReference type="Proteomes" id="UP000015104"/>
    </source>
</evidence>
<keyword evidence="3" id="KW-1185">Reference proteome</keyword>
<keyword evidence="1" id="KW-1133">Transmembrane helix</keyword>
<organism evidence="2 3">
    <name type="scientific">Tetranychus urticae</name>
    <name type="common">Two-spotted spider mite</name>
    <dbReference type="NCBI Taxonomy" id="32264"/>
    <lineage>
        <taxon>Eukaryota</taxon>
        <taxon>Metazoa</taxon>
        <taxon>Ecdysozoa</taxon>
        <taxon>Arthropoda</taxon>
        <taxon>Chelicerata</taxon>
        <taxon>Arachnida</taxon>
        <taxon>Acari</taxon>
        <taxon>Acariformes</taxon>
        <taxon>Trombidiformes</taxon>
        <taxon>Prostigmata</taxon>
        <taxon>Eleutherengona</taxon>
        <taxon>Raphignathae</taxon>
        <taxon>Tetranychoidea</taxon>
        <taxon>Tetranychidae</taxon>
        <taxon>Tetranychus</taxon>
    </lineage>
</organism>